<evidence type="ECO:0000256" key="1">
    <source>
        <dbReference type="SAM" id="Phobius"/>
    </source>
</evidence>
<reference evidence="2 3" key="1">
    <citation type="journal article" date="2014" name="Int. J. Syst. Evol. Microbiol.">
        <title>Nocardia vulneris sp. nov., isolated from wounds of human patients in North America.</title>
        <authorList>
            <person name="Lasker B.A."/>
            <person name="Bell M."/>
            <person name="Klenk H.P."/>
            <person name="Sproer C."/>
            <person name="Schumann C."/>
            <person name="Schumann P."/>
            <person name="Brown J.M."/>
        </authorList>
    </citation>
    <scope>NUCLEOTIDE SEQUENCE [LARGE SCALE GENOMIC DNA]</scope>
    <source>
        <strain evidence="2 3">W9851</strain>
    </source>
</reference>
<protein>
    <submittedName>
        <fullName evidence="2">Uncharacterized protein</fullName>
    </submittedName>
</protein>
<sequence>MAADRVGMAVAMTTNRTPHAPAVRYLPVVAATFIHWVGYSAIAAAGLSVAVVLPLGLLR</sequence>
<name>A0ABR4ZL89_9NOCA</name>
<gene>
    <name evidence="2" type="ORF">FG87_04405</name>
</gene>
<comment type="caution">
    <text evidence="2">The sequence shown here is derived from an EMBL/GenBank/DDBJ whole genome shotgun (WGS) entry which is preliminary data.</text>
</comment>
<dbReference type="Proteomes" id="UP000031364">
    <property type="component" value="Unassembled WGS sequence"/>
</dbReference>
<evidence type="ECO:0000313" key="2">
    <source>
        <dbReference type="EMBL" id="KIA66055.1"/>
    </source>
</evidence>
<keyword evidence="3" id="KW-1185">Reference proteome</keyword>
<keyword evidence="1" id="KW-1133">Transmembrane helix</keyword>
<organism evidence="2 3">
    <name type="scientific">Nocardia vulneris</name>
    <dbReference type="NCBI Taxonomy" id="1141657"/>
    <lineage>
        <taxon>Bacteria</taxon>
        <taxon>Bacillati</taxon>
        <taxon>Actinomycetota</taxon>
        <taxon>Actinomycetes</taxon>
        <taxon>Mycobacteriales</taxon>
        <taxon>Nocardiaceae</taxon>
        <taxon>Nocardia</taxon>
    </lineage>
</organism>
<feature type="transmembrane region" description="Helical" evidence="1">
    <location>
        <begin position="33"/>
        <end position="58"/>
    </location>
</feature>
<dbReference type="EMBL" id="JNFP01000004">
    <property type="protein sequence ID" value="KIA66055.1"/>
    <property type="molecule type" value="Genomic_DNA"/>
</dbReference>
<keyword evidence="1" id="KW-0812">Transmembrane</keyword>
<keyword evidence="1" id="KW-0472">Membrane</keyword>
<proteinExistence type="predicted"/>
<evidence type="ECO:0000313" key="3">
    <source>
        <dbReference type="Proteomes" id="UP000031364"/>
    </source>
</evidence>
<accession>A0ABR4ZL89</accession>